<feature type="domain" description="YheO-like" evidence="1">
    <location>
        <begin position="11"/>
        <end position="118"/>
    </location>
</feature>
<dbReference type="PANTHER" id="PTHR35568">
    <property type="entry name" value="TRANSCRIPTIONAL REGULATOR DAUR"/>
    <property type="match status" value="1"/>
</dbReference>
<reference evidence="3 4" key="1">
    <citation type="submission" date="2018-05" db="EMBL/GenBank/DDBJ databases">
        <title>Genomic Encyclopedia of Type Strains, Phase IV (KMG-IV): sequencing the most valuable type-strain genomes for metagenomic binning, comparative biology and taxonomic classification.</title>
        <authorList>
            <person name="Goeker M."/>
        </authorList>
    </citation>
    <scope>NUCLEOTIDE SEQUENCE [LARGE SCALE GENOMIC DNA]</scope>
    <source>
        <strain evidence="3 4">DSM 24995</strain>
    </source>
</reference>
<dbReference type="Pfam" id="PF08348">
    <property type="entry name" value="PAS_6"/>
    <property type="match status" value="1"/>
</dbReference>
<dbReference type="RefSeq" id="WP_110324594.1">
    <property type="nucleotide sequence ID" value="NZ_QJKD01000012.1"/>
</dbReference>
<gene>
    <name evidence="3" type="ORF">DFR60_11272</name>
</gene>
<feature type="domain" description="Transcriptional regulator DauR-like HTH" evidence="2">
    <location>
        <begin position="153"/>
        <end position="214"/>
    </location>
</feature>
<dbReference type="PANTHER" id="PTHR35568:SF1">
    <property type="entry name" value="TRANSCRIPTIONAL REGULATOR DAUR"/>
    <property type="match status" value="1"/>
</dbReference>
<evidence type="ECO:0000313" key="4">
    <source>
        <dbReference type="Proteomes" id="UP000248057"/>
    </source>
</evidence>
<name>A0A2V3Y2Z5_9FIRM</name>
<organism evidence="3 4">
    <name type="scientific">Hungatella effluvii</name>
    <dbReference type="NCBI Taxonomy" id="1096246"/>
    <lineage>
        <taxon>Bacteria</taxon>
        <taxon>Bacillati</taxon>
        <taxon>Bacillota</taxon>
        <taxon>Clostridia</taxon>
        <taxon>Lachnospirales</taxon>
        <taxon>Lachnospiraceae</taxon>
        <taxon>Hungatella</taxon>
    </lineage>
</organism>
<protein>
    <submittedName>
        <fullName evidence="3">Putative transcriptional regulator YheO</fullName>
    </submittedName>
</protein>
<dbReference type="InterPro" id="IPR039445">
    <property type="entry name" value="DauR-like_HTH"/>
</dbReference>
<dbReference type="Pfam" id="PF13309">
    <property type="entry name" value="HTH_22"/>
    <property type="match status" value="1"/>
</dbReference>
<dbReference type="Proteomes" id="UP000248057">
    <property type="component" value="Unassembled WGS sequence"/>
</dbReference>
<evidence type="ECO:0000259" key="1">
    <source>
        <dbReference type="Pfam" id="PF08348"/>
    </source>
</evidence>
<dbReference type="InterPro" id="IPR013559">
    <property type="entry name" value="YheO"/>
</dbReference>
<accession>A0A2V3Y2Z5</accession>
<keyword evidence="4" id="KW-1185">Reference proteome</keyword>
<evidence type="ECO:0000259" key="2">
    <source>
        <dbReference type="Pfam" id="PF13309"/>
    </source>
</evidence>
<evidence type="ECO:0000313" key="3">
    <source>
        <dbReference type="EMBL" id="PXX50211.1"/>
    </source>
</evidence>
<dbReference type="EMBL" id="QJKD01000012">
    <property type="protein sequence ID" value="PXX50211.1"/>
    <property type="molecule type" value="Genomic_DNA"/>
</dbReference>
<comment type="caution">
    <text evidence="3">The sequence shown here is derived from an EMBL/GenBank/DDBJ whole genome shotgun (WGS) entry which is preliminary data.</text>
</comment>
<dbReference type="AlphaFoldDB" id="A0A2V3Y2Z5"/>
<dbReference type="InterPro" id="IPR039446">
    <property type="entry name" value="DauR-like"/>
</dbReference>
<proteinExistence type="predicted"/>
<sequence>MKTIYDNWPFWQRLLNMLENEFGNRCELILHDLTRDYAHTVVDIRNGHITGRKIGDCGSNLGLEVLRGEVKDGDRYNYVVHTPDGKILRSSTMFLYDDDGNVIGSLCINLDITQTVALEGILHQYNRYIPGMETEKTEEECKETFAGNISDVLDFLIEQAGELIGKPADEMNRLEKIRFTGYLDAKGAFLITKASDRVCDYLKISRYTLYNYLDLARTENGECNLSTKSLTKSTRILPASTSGR</sequence>
<dbReference type="Gene3D" id="3.30.450.20">
    <property type="entry name" value="PAS domain"/>
    <property type="match status" value="1"/>
</dbReference>
<dbReference type="GeneID" id="86063387"/>